<name>A0A9X4AYH8_9CLOT</name>
<dbReference type="InterPro" id="IPR035906">
    <property type="entry name" value="MetI-like_sf"/>
</dbReference>
<dbReference type="Proteomes" id="UP001141183">
    <property type="component" value="Unassembled WGS sequence"/>
</dbReference>
<feature type="transmembrane region" description="Helical" evidence="7">
    <location>
        <begin position="116"/>
        <end position="135"/>
    </location>
</feature>
<dbReference type="RefSeq" id="WP_008680198.1">
    <property type="nucleotide sequence ID" value="NZ_CABKOG010000003.1"/>
</dbReference>
<keyword evidence="5 7" id="KW-1133">Transmembrane helix</keyword>
<dbReference type="EMBL" id="JAMRYU010000001">
    <property type="protein sequence ID" value="MDC4238749.1"/>
    <property type="molecule type" value="Genomic_DNA"/>
</dbReference>
<evidence type="ECO:0000313" key="10">
    <source>
        <dbReference type="Proteomes" id="UP001141183"/>
    </source>
</evidence>
<dbReference type="CDD" id="cd06261">
    <property type="entry name" value="TM_PBP2"/>
    <property type="match status" value="1"/>
</dbReference>
<feature type="transmembrane region" description="Helical" evidence="7">
    <location>
        <begin position="189"/>
        <end position="210"/>
    </location>
</feature>
<evidence type="ECO:0000256" key="4">
    <source>
        <dbReference type="ARBA" id="ARBA00022692"/>
    </source>
</evidence>
<dbReference type="PANTHER" id="PTHR43744:SF12">
    <property type="entry name" value="ABC TRANSPORTER PERMEASE PROTEIN MG189-RELATED"/>
    <property type="match status" value="1"/>
</dbReference>
<keyword evidence="4 7" id="KW-0812">Transmembrane</keyword>
<evidence type="ECO:0000256" key="5">
    <source>
        <dbReference type="ARBA" id="ARBA00022989"/>
    </source>
</evidence>
<keyword evidence="3" id="KW-1003">Cell membrane</keyword>
<dbReference type="InterPro" id="IPR000515">
    <property type="entry name" value="MetI-like"/>
</dbReference>
<dbReference type="Gene3D" id="1.10.3720.10">
    <property type="entry name" value="MetI-like"/>
    <property type="match status" value="1"/>
</dbReference>
<reference evidence="9" key="1">
    <citation type="submission" date="2022-05" db="EMBL/GenBank/DDBJ databases">
        <title>Draft genome sequence of Clostridium tertium strain CP3 isolated from Peru.</title>
        <authorList>
            <person name="Hurtado R."/>
            <person name="Lima L."/>
            <person name="Sousa T."/>
            <person name="Jaiswal A.K."/>
            <person name="Tiwari S."/>
            <person name="Maturrano L."/>
            <person name="Brenig B."/>
            <person name="Azevedo V."/>
        </authorList>
    </citation>
    <scope>NUCLEOTIDE SEQUENCE</scope>
    <source>
        <strain evidence="9">CP3</strain>
    </source>
</reference>
<keyword evidence="6 7" id="KW-0472">Membrane</keyword>
<organism evidence="9 10">
    <name type="scientific">Clostridium tertium</name>
    <dbReference type="NCBI Taxonomy" id="1559"/>
    <lineage>
        <taxon>Bacteria</taxon>
        <taxon>Bacillati</taxon>
        <taxon>Bacillota</taxon>
        <taxon>Clostridia</taxon>
        <taxon>Eubacteriales</taxon>
        <taxon>Clostridiaceae</taxon>
        <taxon>Clostridium</taxon>
    </lineage>
</organism>
<sequence length="284" mass="31922">MEHKLKKKKFNYKKIACFLLVLVLAIVWITPLIWAILTSFKSEVEVQTTGFSILPAKWVVENYIDVLSDTTVTPIIKWFGNSLFVSVTHTILAVIISSMAAYAYSRLNFKGKNAIFGFLLMTMMFPAVVNLIPLYKIMDTLNWVNTSWALIFPGLGGVVNIFLIRQFMMGIPKEYDESARVDGASTWRIYTKIIVPLCKPILIIVGLFSFTGSWNDFLWPTIIMNDTAKLTLTAGLRTLQTGYSIKVAHLMAVTVLAILPTLILYLVAQKYFMEGLSLQSGVKG</sequence>
<feature type="transmembrane region" description="Helical" evidence="7">
    <location>
        <begin position="15"/>
        <end position="37"/>
    </location>
</feature>
<dbReference type="AlphaFoldDB" id="A0A9X4AYH8"/>
<keyword evidence="2 7" id="KW-0813">Transport</keyword>
<comment type="caution">
    <text evidence="9">The sequence shown here is derived from an EMBL/GenBank/DDBJ whole genome shotgun (WGS) entry which is preliminary data.</text>
</comment>
<dbReference type="PANTHER" id="PTHR43744">
    <property type="entry name" value="ABC TRANSPORTER PERMEASE PROTEIN MG189-RELATED-RELATED"/>
    <property type="match status" value="1"/>
</dbReference>
<comment type="subcellular location">
    <subcellularLocation>
        <location evidence="1 7">Cell membrane</location>
        <topology evidence="1 7">Multi-pass membrane protein</topology>
    </subcellularLocation>
</comment>
<evidence type="ECO:0000256" key="1">
    <source>
        <dbReference type="ARBA" id="ARBA00004651"/>
    </source>
</evidence>
<dbReference type="SUPFAM" id="SSF161098">
    <property type="entry name" value="MetI-like"/>
    <property type="match status" value="1"/>
</dbReference>
<feature type="transmembrane region" description="Helical" evidence="7">
    <location>
        <begin position="247"/>
        <end position="268"/>
    </location>
</feature>
<evidence type="ECO:0000256" key="3">
    <source>
        <dbReference type="ARBA" id="ARBA00022475"/>
    </source>
</evidence>
<evidence type="ECO:0000256" key="2">
    <source>
        <dbReference type="ARBA" id="ARBA00022448"/>
    </source>
</evidence>
<dbReference type="GO" id="GO:0005886">
    <property type="term" value="C:plasma membrane"/>
    <property type="evidence" value="ECO:0007669"/>
    <property type="project" value="UniProtKB-SubCell"/>
</dbReference>
<feature type="transmembrane region" description="Helical" evidence="7">
    <location>
        <begin position="83"/>
        <end position="104"/>
    </location>
</feature>
<dbReference type="GO" id="GO:0055085">
    <property type="term" value="P:transmembrane transport"/>
    <property type="evidence" value="ECO:0007669"/>
    <property type="project" value="InterPro"/>
</dbReference>
<dbReference type="PROSITE" id="PS50928">
    <property type="entry name" value="ABC_TM1"/>
    <property type="match status" value="1"/>
</dbReference>
<evidence type="ECO:0000259" key="8">
    <source>
        <dbReference type="PROSITE" id="PS50928"/>
    </source>
</evidence>
<gene>
    <name evidence="9" type="ORF">NE398_00990</name>
</gene>
<proteinExistence type="inferred from homology"/>
<evidence type="ECO:0000313" key="9">
    <source>
        <dbReference type="EMBL" id="MDC4238749.1"/>
    </source>
</evidence>
<feature type="transmembrane region" description="Helical" evidence="7">
    <location>
        <begin position="147"/>
        <end position="168"/>
    </location>
</feature>
<comment type="similarity">
    <text evidence="7">Belongs to the binding-protein-dependent transport system permease family.</text>
</comment>
<evidence type="ECO:0000256" key="6">
    <source>
        <dbReference type="ARBA" id="ARBA00023136"/>
    </source>
</evidence>
<keyword evidence="10" id="KW-1185">Reference proteome</keyword>
<accession>A0A9X4AYH8</accession>
<dbReference type="Pfam" id="PF00528">
    <property type="entry name" value="BPD_transp_1"/>
    <property type="match status" value="1"/>
</dbReference>
<evidence type="ECO:0000256" key="7">
    <source>
        <dbReference type="RuleBase" id="RU363032"/>
    </source>
</evidence>
<protein>
    <submittedName>
        <fullName evidence="9">Carbohydrate ABC transporter permease</fullName>
    </submittedName>
</protein>
<feature type="domain" description="ABC transmembrane type-1" evidence="8">
    <location>
        <begin position="79"/>
        <end position="268"/>
    </location>
</feature>